<keyword evidence="3" id="KW-1185">Reference proteome</keyword>
<reference evidence="2" key="1">
    <citation type="submission" date="2021-03" db="EMBL/GenBank/DDBJ databases">
        <authorList>
            <person name="Tagirdzhanova G."/>
        </authorList>
    </citation>
    <scope>NUCLEOTIDE SEQUENCE</scope>
</reference>
<gene>
    <name evidence="2" type="ORF">GOMPHAMPRED_006797</name>
</gene>
<feature type="transmembrane region" description="Helical" evidence="1">
    <location>
        <begin position="66"/>
        <end position="85"/>
    </location>
</feature>
<sequence length="138" mass="14963">MADLYEVPAPAHDESITEDIPLEIMTAAPSSPTSTYIGTITEDSISETTIFVLEAPPPSPRLPPAVYLPGPATGTPLPLMVAAAATPQALRRRQRRERRRRRHCIIAINLLLAAFLISVFTFYAIVINRPTNASTGQG</sequence>
<comment type="caution">
    <text evidence="2">The sequence shown here is derived from an EMBL/GenBank/DDBJ whole genome shotgun (WGS) entry which is preliminary data.</text>
</comment>
<organism evidence="2 3">
    <name type="scientific">Gomphillus americanus</name>
    <dbReference type="NCBI Taxonomy" id="1940652"/>
    <lineage>
        <taxon>Eukaryota</taxon>
        <taxon>Fungi</taxon>
        <taxon>Dikarya</taxon>
        <taxon>Ascomycota</taxon>
        <taxon>Pezizomycotina</taxon>
        <taxon>Lecanoromycetes</taxon>
        <taxon>OSLEUM clade</taxon>
        <taxon>Ostropomycetidae</taxon>
        <taxon>Ostropales</taxon>
        <taxon>Graphidaceae</taxon>
        <taxon>Gomphilloideae</taxon>
        <taxon>Gomphillus</taxon>
    </lineage>
</organism>
<accession>A0A8H3IAY1</accession>
<feature type="transmembrane region" description="Helical" evidence="1">
    <location>
        <begin position="106"/>
        <end position="126"/>
    </location>
</feature>
<proteinExistence type="predicted"/>
<evidence type="ECO:0000313" key="2">
    <source>
        <dbReference type="EMBL" id="CAF9909545.1"/>
    </source>
</evidence>
<keyword evidence="1" id="KW-0472">Membrane</keyword>
<dbReference type="EMBL" id="CAJPDQ010000005">
    <property type="protein sequence ID" value="CAF9909545.1"/>
    <property type="molecule type" value="Genomic_DNA"/>
</dbReference>
<keyword evidence="1" id="KW-0812">Transmembrane</keyword>
<evidence type="ECO:0000256" key="1">
    <source>
        <dbReference type="SAM" id="Phobius"/>
    </source>
</evidence>
<dbReference type="AlphaFoldDB" id="A0A8H3IAY1"/>
<name>A0A8H3IAY1_9LECA</name>
<dbReference type="Proteomes" id="UP000664169">
    <property type="component" value="Unassembled WGS sequence"/>
</dbReference>
<keyword evidence="1" id="KW-1133">Transmembrane helix</keyword>
<evidence type="ECO:0000313" key="3">
    <source>
        <dbReference type="Proteomes" id="UP000664169"/>
    </source>
</evidence>
<protein>
    <submittedName>
        <fullName evidence="2">Uncharacterized protein</fullName>
    </submittedName>
</protein>